<evidence type="ECO:0000313" key="2">
    <source>
        <dbReference type="EMBL" id="POG53978.1"/>
    </source>
</evidence>
<dbReference type="EMBL" id="AUPC02000829">
    <property type="protein sequence ID" value="POG53978.1"/>
    <property type="molecule type" value="Genomic_DNA"/>
</dbReference>
<feature type="transmembrane region" description="Helical" evidence="1">
    <location>
        <begin position="5"/>
        <end position="27"/>
    </location>
</feature>
<organism evidence="2 3">
    <name type="scientific">Rhizophagus irregularis (strain DAOM 181602 / DAOM 197198 / MUCL 43194)</name>
    <name type="common">Arbuscular mycorrhizal fungus</name>
    <name type="synonym">Glomus intraradices</name>
    <dbReference type="NCBI Taxonomy" id="747089"/>
    <lineage>
        <taxon>Eukaryota</taxon>
        <taxon>Fungi</taxon>
        <taxon>Fungi incertae sedis</taxon>
        <taxon>Mucoromycota</taxon>
        <taxon>Glomeromycotina</taxon>
        <taxon>Glomeromycetes</taxon>
        <taxon>Glomerales</taxon>
        <taxon>Glomeraceae</taxon>
        <taxon>Rhizophagus</taxon>
    </lineage>
</organism>
<accession>A0A2P4NLH8</accession>
<feature type="transmembrane region" description="Helical" evidence="1">
    <location>
        <begin position="33"/>
        <end position="50"/>
    </location>
</feature>
<keyword evidence="3" id="KW-1185">Reference proteome</keyword>
<evidence type="ECO:0000313" key="3">
    <source>
        <dbReference type="Proteomes" id="UP000018888"/>
    </source>
</evidence>
<protein>
    <submittedName>
        <fullName evidence="2">Uncharacterized protein</fullName>
    </submittedName>
</protein>
<keyword evidence="1" id="KW-0472">Membrane</keyword>
<reference evidence="2 3" key="1">
    <citation type="journal article" date="2013" name="Proc. Natl. Acad. Sci. U.S.A.">
        <title>Genome of an arbuscular mycorrhizal fungus provides insight into the oldest plant symbiosis.</title>
        <authorList>
            <person name="Tisserant E."/>
            <person name="Malbreil M."/>
            <person name="Kuo A."/>
            <person name="Kohler A."/>
            <person name="Symeonidi A."/>
            <person name="Balestrini R."/>
            <person name="Charron P."/>
            <person name="Duensing N."/>
            <person name="Frei Dit Frey N."/>
            <person name="Gianinazzi-Pearson V."/>
            <person name="Gilbert L.B."/>
            <person name="Handa Y."/>
            <person name="Herr J.R."/>
            <person name="Hijri M."/>
            <person name="Koul R."/>
            <person name="Kawaguchi M."/>
            <person name="Krajinski F."/>
            <person name="Lammers P.J."/>
            <person name="Masclaux F.G."/>
            <person name="Murat C."/>
            <person name="Morin E."/>
            <person name="Ndikumana S."/>
            <person name="Pagni M."/>
            <person name="Petitpierre D."/>
            <person name="Requena N."/>
            <person name="Rosikiewicz P."/>
            <person name="Riley R."/>
            <person name="Saito K."/>
            <person name="San Clemente H."/>
            <person name="Shapiro H."/>
            <person name="van Tuinen D."/>
            <person name="Becard G."/>
            <person name="Bonfante P."/>
            <person name="Paszkowski U."/>
            <person name="Shachar-Hill Y.Y."/>
            <person name="Tuskan G.A."/>
            <person name="Young P.W."/>
            <person name="Sanders I.R."/>
            <person name="Henrissat B."/>
            <person name="Rensing S.A."/>
            <person name="Grigoriev I.V."/>
            <person name="Corradi N."/>
            <person name="Roux C."/>
            <person name="Martin F."/>
        </authorList>
    </citation>
    <scope>NUCLEOTIDE SEQUENCE [LARGE SCALE GENOMIC DNA]</scope>
    <source>
        <strain evidence="2 3">DAOM 197198</strain>
    </source>
</reference>
<dbReference type="Proteomes" id="UP000018888">
    <property type="component" value="Unassembled WGS sequence"/>
</dbReference>
<evidence type="ECO:0000256" key="1">
    <source>
        <dbReference type="SAM" id="Phobius"/>
    </source>
</evidence>
<comment type="caution">
    <text evidence="2">The sequence shown here is derived from an EMBL/GenBank/DDBJ whole genome shotgun (WGS) entry which is preliminary data.</text>
</comment>
<keyword evidence="1" id="KW-0812">Transmembrane</keyword>
<keyword evidence="1" id="KW-1133">Transmembrane helix</keyword>
<name>A0A2P4NLH8_RHIID</name>
<sequence length="71" mass="8924">MISVFIFRTLFIFFFPFVKTFLLNFLFKTNSLLRYYEIILLLYFFIYFYIRNKHKDNFIIIVTFSRTLHIT</sequence>
<gene>
    <name evidence="2" type="ORF">GLOIN_2v1740108</name>
</gene>
<dbReference type="AlphaFoldDB" id="A0A2P4NLH8"/>
<proteinExistence type="predicted"/>
<reference evidence="2 3" key="2">
    <citation type="journal article" date="2018" name="New Phytol.">
        <title>High intraspecific genome diversity in the model arbuscular mycorrhizal symbiont Rhizophagus irregularis.</title>
        <authorList>
            <person name="Chen E.C.H."/>
            <person name="Morin E."/>
            <person name="Beaudet D."/>
            <person name="Noel J."/>
            <person name="Yildirir G."/>
            <person name="Ndikumana S."/>
            <person name="Charron P."/>
            <person name="St-Onge C."/>
            <person name="Giorgi J."/>
            <person name="Kruger M."/>
            <person name="Marton T."/>
            <person name="Ropars J."/>
            <person name="Grigoriev I.V."/>
            <person name="Hainaut M."/>
            <person name="Henrissat B."/>
            <person name="Roux C."/>
            <person name="Martin F."/>
            <person name="Corradi N."/>
        </authorList>
    </citation>
    <scope>NUCLEOTIDE SEQUENCE [LARGE SCALE GENOMIC DNA]</scope>
    <source>
        <strain evidence="2 3">DAOM 197198</strain>
    </source>
</reference>